<protein>
    <recommendedName>
        <fullName evidence="2">PCI domain-containing protein</fullName>
    </recommendedName>
</protein>
<dbReference type="EMBL" id="LAZR01000824">
    <property type="protein sequence ID" value="KKN57001.1"/>
    <property type="molecule type" value="Genomic_DNA"/>
</dbReference>
<accession>A0A0F9U6S6</accession>
<comment type="caution">
    <text evidence="1">The sequence shown here is derived from an EMBL/GenBank/DDBJ whole genome shotgun (WGS) entry which is preliminary data.</text>
</comment>
<proteinExistence type="predicted"/>
<evidence type="ECO:0000313" key="1">
    <source>
        <dbReference type="EMBL" id="KKN57001.1"/>
    </source>
</evidence>
<sequence length="249" mass="30084">MDFNNNLESFKNKKDLIEELEFYKTIISKKVKGGDYNSALEKVRSALVLIEEHQEIFNIEKEIRDFYEIKKYVDSELKHHRLIYERRFNNLLREELNELNLENFSKLLAMLKNDIDQDIYKYNLEDINIDITKYFKFIKRLYEVLSCYKVLNYKDASEKIFEFVKEIKTENYPNLKLLISSVYKKLLSYRLRNYSKEFDKLSISTLSKKMKMNQDQLIGFINLIKKQPKSPVKYYTSDTQEVFFKKPSI</sequence>
<reference evidence="1" key="1">
    <citation type="journal article" date="2015" name="Nature">
        <title>Complex archaea that bridge the gap between prokaryotes and eukaryotes.</title>
        <authorList>
            <person name="Spang A."/>
            <person name="Saw J.H."/>
            <person name="Jorgensen S.L."/>
            <person name="Zaremba-Niedzwiedzka K."/>
            <person name="Martijn J."/>
            <person name="Lind A.E."/>
            <person name="van Eijk R."/>
            <person name="Schleper C."/>
            <person name="Guy L."/>
            <person name="Ettema T.J."/>
        </authorList>
    </citation>
    <scope>NUCLEOTIDE SEQUENCE</scope>
</reference>
<dbReference type="AlphaFoldDB" id="A0A0F9U6S6"/>
<organism evidence="1">
    <name type="scientific">marine sediment metagenome</name>
    <dbReference type="NCBI Taxonomy" id="412755"/>
    <lineage>
        <taxon>unclassified sequences</taxon>
        <taxon>metagenomes</taxon>
        <taxon>ecological metagenomes</taxon>
    </lineage>
</organism>
<gene>
    <name evidence="1" type="ORF">LCGC14_0566620</name>
</gene>
<name>A0A0F9U6S6_9ZZZZ</name>
<evidence type="ECO:0008006" key="2">
    <source>
        <dbReference type="Google" id="ProtNLM"/>
    </source>
</evidence>